<gene>
    <name evidence="1" type="ORF">JI739_04770</name>
</gene>
<organism evidence="1 2">
    <name type="scientific">Ramlibacter aurantiacus</name>
    <dbReference type="NCBI Taxonomy" id="2801330"/>
    <lineage>
        <taxon>Bacteria</taxon>
        <taxon>Pseudomonadati</taxon>
        <taxon>Pseudomonadota</taxon>
        <taxon>Betaproteobacteria</taxon>
        <taxon>Burkholderiales</taxon>
        <taxon>Comamonadaceae</taxon>
        <taxon>Ramlibacter</taxon>
    </lineage>
</organism>
<evidence type="ECO:0000313" key="1">
    <source>
        <dbReference type="EMBL" id="MBL0419657.1"/>
    </source>
</evidence>
<keyword evidence="2" id="KW-1185">Reference proteome</keyword>
<dbReference type="SUPFAM" id="SSF53850">
    <property type="entry name" value="Periplasmic binding protein-like II"/>
    <property type="match status" value="1"/>
</dbReference>
<dbReference type="EMBL" id="JAEQNA010000001">
    <property type="protein sequence ID" value="MBL0419657.1"/>
    <property type="molecule type" value="Genomic_DNA"/>
</dbReference>
<accession>A0A936ZGY4</accession>
<protein>
    <submittedName>
        <fullName evidence="1">Uncharacterized protein</fullName>
    </submittedName>
</protein>
<dbReference type="Pfam" id="PF16868">
    <property type="entry name" value="NMT1_3"/>
    <property type="match status" value="1"/>
</dbReference>
<dbReference type="AlphaFoldDB" id="A0A936ZGY4"/>
<dbReference type="Gene3D" id="3.40.190.10">
    <property type="entry name" value="Periplasmic binding protein-like II"/>
    <property type="match status" value="2"/>
</dbReference>
<evidence type="ECO:0000313" key="2">
    <source>
        <dbReference type="Proteomes" id="UP000613011"/>
    </source>
</evidence>
<comment type="caution">
    <text evidence="1">The sequence shown here is derived from an EMBL/GenBank/DDBJ whole genome shotgun (WGS) entry which is preliminary data.</text>
</comment>
<proteinExistence type="predicted"/>
<sequence>MSTSPRLERSYHLTFVGDWGQANFHRICSWLCEEFCRRTGDKSRVAIWSIRHGGIEAVDLVQQGEADLCIVTPAMLLPQALTGTGIFQGHAAPNLRALAVLPQNDRMILALDPKLGIRSFEELRQKRPALRIAASRDDGTNFIGHVGRLVMAAHGIDEATLASWGGSYRVGTKPQESLALMLEGQVDAVLQEAIMTPQWHELVESGRAVPLPAEPQAMASLREQHGIGSDVLPAGYWTPLAQPLPAVDFSDFVILVRDDLREEVAHLLTWCLVETRAAIERQYKHLPPHRSPLSYPLLPERMARPPIELHPGARRYYVESGVLAASA</sequence>
<reference evidence="1" key="1">
    <citation type="submission" date="2021-01" db="EMBL/GenBank/DDBJ databases">
        <title>Ramlibacter sp. strain AW1 16S ribosomal RNA gene Genome sequencing and assembly.</title>
        <authorList>
            <person name="Kang M."/>
        </authorList>
    </citation>
    <scope>NUCLEOTIDE SEQUENCE</scope>
    <source>
        <strain evidence="1">AW1</strain>
    </source>
</reference>
<dbReference type="RefSeq" id="WP_201682671.1">
    <property type="nucleotide sequence ID" value="NZ_JAEQNA010000001.1"/>
</dbReference>
<dbReference type="InterPro" id="IPR011852">
    <property type="entry name" value="TRAP_TAXI"/>
</dbReference>
<dbReference type="Proteomes" id="UP000613011">
    <property type="component" value="Unassembled WGS sequence"/>
</dbReference>
<name>A0A936ZGY4_9BURK</name>